<gene>
    <name evidence="2" type="ORF">GCM10022254_45600</name>
</gene>
<dbReference type="Proteomes" id="UP001501710">
    <property type="component" value="Unassembled WGS sequence"/>
</dbReference>
<evidence type="ECO:0000256" key="1">
    <source>
        <dbReference type="SAM" id="MobiDB-lite"/>
    </source>
</evidence>
<sequence length="57" mass="5980">MDRKKLDRKRLGLLAVAFVLVIGVMEVLALKLGSMDLATQSGSDTKPAVADRAVPGG</sequence>
<reference evidence="3" key="1">
    <citation type="journal article" date="2019" name="Int. J. Syst. Evol. Microbiol.">
        <title>The Global Catalogue of Microorganisms (GCM) 10K type strain sequencing project: providing services to taxonomists for standard genome sequencing and annotation.</title>
        <authorList>
            <consortium name="The Broad Institute Genomics Platform"/>
            <consortium name="The Broad Institute Genome Sequencing Center for Infectious Disease"/>
            <person name="Wu L."/>
            <person name="Ma J."/>
        </authorList>
    </citation>
    <scope>NUCLEOTIDE SEQUENCE [LARGE SCALE GENOMIC DNA]</scope>
    <source>
        <strain evidence="3">JCM 17440</strain>
    </source>
</reference>
<dbReference type="EMBL" id="BAABAS010000015">
    <property type="protein sequence ID" value="GAA4236305.1"/>
    <property type="molecule type" value="Genomic_DNA"/>
</dbReference>
<feature type="region of interest" description="Disordered" evidence="1">
    <location>
        <begin position="38"/>
        <end position="57"/>
    </location>
</feature>
<protein>
    <submittedName>
        <fullName evidence="2">Uncharacterized protein</fullName>
    </submittedName>
</protein>
<name>A0ABP8CA51_9ACTN</name>
<evidence type="ECO:0000313" key="3">
    <source>
        <dbReference type="Proteomes" id="UP001501710"/>
    </source>
</evidence>
<dbReference type="RefSeq" id="WP_344899841.1">
    <property type="nucleotide sequence ID" value="NZ_BAABAS010000015.1"/>
</dbReference>
<organism evidence="2 3">
    <name type="scientific">Actinomadura meridiana</name>
    <dbReference type="NCBI Taxonomy" id="559626"/>
    <lineage>
        <taxon>Bacteria</taxon>
        <taxon>Bacillati</taxon>
        <taxon>Actinomycetota</taxon>
        <taxon>Actinomycetes</taxon>
        <taxon>Streptosporangiales</taxon>
        <taxon>Thermomonosporaceae</taxon>
        <taxon>Actinomadura</taxon>
    </lineage>
</organism>
<comment type="caution">
    <text evidence="2">The sequence shown here is derived from an EMBL/GenBank/DDBJ whole genome shotgun (WGS) entry which is preliminary data.</text>
</comment>
<evidence type="ECO:0000313" key="2">
    <source>
        <dbReference type="EMBL" id="GAA4236305.1"/>
    </source>
</evidence>
<proteinExistence type="predicted"/>
<accession>A0ABP8CA51</accession>
<keyword evidence="3" id="KW-1185">Reference proteome</keyword>